<evidence type="ECO:0000256" key="3">
    <source>
        <dbReference type="ARBA" id="ARBA00022519"/>
    </source>
</evidence>
<comment type="subcellular location">
    <subcellularLocation>
        <location evidence="1 7">Cell inner membrane</location>
        <topology evidence="1 7">Multi-pass membrane protein</topology>
    </subcellularLocation>
</comment>
<evidence type="ECO:0000256" key="5">
    <source>
        <dbReference type="ARBA" id="ARBA00022989"/>
    </source>
</evidence>
<feature type="transmembrane region" description="Helical" evidence="7">
    <location>
        <begin position="215"/>
        <end position="233"/>
    </location>
</feature>
<feature type="domain" description="TRAP C4-dicarboxylate transport system permease DctM subunit" evidence="8">
    <location>
        <begin position="9"/>
        <end position="415"/>
    </location>
</feature>
<dbReference type="EMBL" id="QOKZ01000011">
    <property type="protein sequence ID" value="RMC31627.1"/>
    <property type="molecule type" value="Genomic_DNA"/>
</dbReference>
<dbReference type="AlphaFoldDB" id="A0A3M0MK10"/>
<dbReference type="Proteomes" id="UP000273516">
    <property type="component" value="Unassembled WGS sequence"/>
</dbReference>
<dbReference type="InterPro" id="IPR004681">
    <property type="entry name" value="TRAP_DctM"/>
</dbReference>
<gene>
    <name evidence="9" type="ORF">C9E81_20260</name>
</gene>
<feature type="transmembrane region" description="Helical" evidence="7">
    <location>
        <begin position="164"/>
        <end position="186"/>
    </location>
</feature>
<evidence type="ECO:0000256" key="2">
    <source>
        <dbReference type="ARBA" id="ARBA00022475"/>
    </source>
</evidence>
<keyword evidence="6 7" id="KW-0472">Membrane</keyword>
<evidence type="ECO:0000256" key="6">
    <source>
        <dbReference type="ARBA" id="ARBA00023136"/>
    </source>
</evidence>
<feature type="transmembrane region" description="Helical" evidence="7">
    <location>
        <begin position="134"/>
        <end position="158"/>
    </location>
</feature>
<evidence type="ECO:0000313" key="10">
    <source>
        <dbReference type="Proteomes" id="UP000273516"/>
    </source>
</evidence>
<keyword evidence="4 7" id="KW-0812">Transmembrane</keyword>
<dbReference type="PANTHER" id="PTHR33362:SF2">
    <property type="entry name" value="TRAP TRANSPORTER LARGE PERMEASE PROTEIN"/>
    <property type="match status" value="1"/>
</dbReference>
<dbReference type="GO" id="GO:0022857">
    <property type="term" value="F:transmembrane transporter activity"/>
    <property type="evidence" value="ECO:0007669"/>
    <property type="project" value="UniProtKB-UniRule"/>
</dbReference>
<feature type="transmembrane region" description="Helical" evidence="7">
    <location>
        <begin position="332"/>
        <end position="351"/>
    </location>
</feature>
<sequence>MYGLIALPLLIVLMGLGLPVAWSFAGVLAYLTWIYDTNLNTLMLQGFRSLNSVVLVALPLFILTGYLMQSGGIAQRIIAFVSRLATGRGGMGTAMVLSSSVFGAISGTATAAIASIGSIMTEPLTERGYPRGRIAALLGISSLLGILIPPSITMILFAVVTRQSVAACFAATIGPAIILIIGLILYNRFLVGRAFEEVDIPDEKTESFGRVTLKALPALSLPLIILGGIYGGVFTPTEAAAVAAVAALVVGGLIYREFTWSSLRRSVVAAAETTGTIILILLFSFMISRIMSFERVPQDLTEAIQSVVGNPVGALLVVNLVLIIAGALMDDVSVTVVVAPLFLPLVVANGVEPVHFAAIVACSVVIGANSPPVAPTLFLSCKICRVPILQAVGPALGLMGFVALPVMLLTTFWPDLSLAIPRMLDLL</sequence>
<proteinExistence type="inferred from homology"/>
<keyword evidence="2" id="KW-1003">Cell membrane</keyword>
<reference evidence="9 10" key="1">
    <citation type="submission" date="2018-07" db="EMBL/GenBank/DDBJ databases">
        <authorList>
            <person name="Zhang Y."/>
            <person name="Wang L."/>
            <person name="Ma S."/>
        </authorList>
    </citation>
    <scope>NUCLEOTIDE SEQUENCE [LARGE SCALE GENOMIC DNA]</scope>
    <source>
        <strain evidence="9 10">4-2</strain>
    </source>
</reference>
<feature type="transmembrane region" description="Helical" evidence="7">
    <location>
        <begin position="239"/>
        <end position="255"/>
    </location>
</feature>
<dbReference type="Pfam" id="PF06808">
    <property type="entry name" value="DctM"/>
    <property type="match status" value="1"/>
</dbReference>
<evidence type="ECO:0000313" key="9">
    <source>
        <dbReference type="EMBL" id="RMC31627.1"/>
    </source>
</evidence>
<dbReference type="PIRSF" id="PIRSF006066">
    <property type="entry name" value="HI0050"/>
    <property type="match status" value="1"/>
</dbReference>
<comment type="caution">
    <text evidence="7">Lacks conserved residue(s) required for the propagation of feature annotation.</text>
</comment>
<accession>A0A3M0MK10</accession>
<evidence type="ECO:0000256" key="4">
    <source>
        <dbReference type="ARBA" id="ARBA00022692"/>
    </source>
</evidence>
<name>A0A3M0MK10_9RHOB</name>
<evidence type="ECO:0000256" key="1">
    <source>
        <dbReference type="ARBA" id="ARBA00004429"/>
    </source>
</evidence>
<feature type="transmembrane region" description="Helical" evidence="7">
    <location>
        <begin position="357"/>
        <end position="379"/>
    </location>
</feature>
<comment type="function">
    <text evidence="7">Part of the tripartite ATP-independent periplasmic (TRAP) transport system.</text>
</comment>
<feature type="transmembrane region" description="Helical" evidence="7">
    <location>
        <begin position="391"/>
        <end position="413"/>
    </location>
</feature>
<dbReference type="InterPro" id="IPR010656">
    <property type="entry name" value="DctM"/>
</dbReference>
<dbReference type="NCBIfam" id="TIGR00786">
    <property type="entry name" value="dctM"/>
    <property type="match status" value="1"/>
</dbReference>
<comment type="subunit">
    <text evidence="7">The complex comprises the extracytoplasmic solute receptor protein and the two transmembrane proteins.</text>
</comment>
<feature type="transmembrane region" description="Helical" evidence="7">
    <location>
        <begin position="49"/>
        <end position="68"/>
    </location>
</feature>
<evidence type="ECO:0000256" key="7">
    <source>
        <dbReference type="RuleBase" id="RU369079"/>
    </source>
</evidence>
<feature type="transmembrane region" description="Helical" evidence="7">
    <location>
        <begin position="307"/>
        <end position="325"/>
    </location>
</feature>
<organism evidence="9 10">
    <name type="scientific">Paracoccus alkanivorans</name>
    <dbReference type="NCBI Taxonomy" id="2116655"/>
    <lineage>
        <taxon>Bacteria</taxon>
        <taxon>Pseudomonadati</taxon>
        <taxon>Pseudomonadota</taxon>
        <taxon>Alphaproteobacteria</taxon>
        <taxon>Rhodobacterales</taxon>
        <taxon>Paracoccaceae</taxon>
        <taxon>Paracoccus</taxon>
    </lineage>
</organism>
<keyword evidence="3 7" id="KW-0997">Cell inner membrane</keyword>
<dbReference type="PANTHER" id="PTHR33362">
    <property type="entry name" value="SIALIC ACID TRAP TRANSPORTER PERMEASE PROTEIN SIAT-RELATED"/>
    <property type="match status" value="1"/>
</dbReference>
<dbReference type="RefSeq" id="WP_122114169.1">
    <property type="nucleotide sequence ID" value="NZ_QOKZ01000011.1"/>
</dbReference>
<comment type="caution">
    <text evidence="9">The sequence shown here is derived from an EMBL/GenBank/DDBJ whole genome shotgun (WGS) entry which is preliminary data.</text>
</comment>
<dbReference type="GO" id="GO:0005886">
    <property type="term" value="C:plasma membrane"/>
    <property type="evidence" value="ECO:0007669"/>
    <property type="project" value="UniProtKB-SubCell"/>
</dbReference>
<keyword evidence="7" id="KW-0813">Transport</keyword>
<keyword evidence="5 7" id="KW-1133">Transmembrane helix</keyword>
<keyword evidence="10" id="KW-1185">Reference proteome</keyword>
<dbReference type="OrthoDB" id="9790209at2"/>
<protein>
    <recommendedName>
        <fullName evidence="7">TRAP transporter large permease protein</fullName>
    </recommendedName>
</protein>
<comment type="similarity">
    <text evidence="7">Belongs to the TRAP transporter large permease family.</text>
</comment>
<evidence type="ECO:0000259" key="8">
    <source>
        <dbReference type="Pfam" id="PF06808"/>
    </source>
</evidence>
<feature type="transmembrane region" description="Helical" evidence="7">
    <location>
        <begin position="267"/>
        <end position="287"/>
    </location>
</feature>